<dbReference type="GO" id="GO:0042597">
    <property type="term" value="C:periplasmic space"/>
    <property type="evidence" value="ECO:0007669"/>
    <property type="project" value="UniProtKB-SubCell"/>
</dbReference>
<dbReference type="Pfam" id="PF16889">
    <property type="entry name" value="Hepar_II_III_N"/>
    <property type="match status" value="1"/>
</dbReference>
<name>A2C1R1_PROM1</name>
<dbReference type="HOGENOM" id="CLU_454810_0_0_3"/>
<dbReference type="PANTHER" id="PTHR39210:SF1">
    <property type="entry name" value="HEPARIN-SULFATE LYASE"/>
    <property type="match status" value="1"/>
</dbReference>
<reference evidence="8" key="1">
    <citation type="journal article" date="2007" name="PLoS Genet.">
        <title>Patterns and implications of gene gain and loss in the evolution of Prochlorococcus.</title>
        <authorList>
            <person name="Kettler G.C."/>
            <person name="Martiny A.C."/>
            <person name="Huang K."/>
            <person name="Zucker J."/>
            <person name="Coleman M.L."/>
            <person name="Rodrigue S."/>
            <person name="Chen F."/>
            <person name="Lapidus A."/>
            <person name="Ferriera S."/>
            <person name="Johnson J."/>
            <person name="Steglich C."/>
            <person name="Church G.M."/>
            <person name="Richardson P."/>
            <person name="Chisholm S.W."/>
        </authorList>
    </citation>
    <scope>NUCLEOTIDE SEQUENCE [LARGE SCALE GENOMIC DNA]</scope>
    <source>
        <strain evidence="8">NATL1A</strain>
    </source>
</reference>
<proteinExistence type="predicted"/>
<dbReference type="KEGG" id="pme:NATL1_08631"/>
<evidence type="ECO:0000256" key="1">
    <source>
        <dbReference type="ARBA" id="ARBA00004418"/>
    </source>
</evidence>
<evidence type="ECO:0000256" key="4">
    <source>
        <dbReference type="ARBA" id="ARBA00023239"/>
    </source>
</evidence>
<keyword evidence="2" id="KW-0732">Signal</keyword>
<evidence type="ECO:0000313" key="7">
    <source>
        <dbReference type="EMBL" id="ABM75421.1"/>
    </source>
</evidence>
<dbReference type="GO" id="GO:0016829">
    <property type="term" value="F:lyase activity"/>
    <property type="evidence" value="ECO:0007669"/>
    <property type="project" value="UniProtKB-KW"/>
</dbReference>
<dbReference type="InterPro" id="IPR008929">
    <property type="entry name" value="Chondroitin_lyas"/>
</dbReference>
<dbReference type="InterPro" id="IPR012480">
    <property type="entry name" value="Hepar_II_III_C"/>
</dbReference>
<evidence type="ECO:0000256" key="2">
    <source>
        <dbReference type="ARBA" id="ARBA00022729"/>
    </source>
</evidence>
<evidence type="ECO:0000259" key="5">
    <source>
        <dbReference type="Pfam" id="PF07940"/>
    </source>
</evidence>
<accession>A2C1R1</accession>
<dbReference type="Gene3D" id="2.70.98.70">
    <property type="match status" value="1"/>
</dbReference>
<dbReference type="InterPro" id="IPR031680">
    <property type="entry name" value="Hepar_II_III_N"/>
</dbReference>
<sequence length="600" mass="70917">MKRLLITLYDIGLKRLFQRLLYDFKKSINKLLPYHLFNNSKRFNPHFLDLHQELNTFKYSPSHFNKYIPKKIEFTFINKKRLLDFPLKWNSSEWGRLWQFNLHYFDWSRSILEESIINNKWTDESIILEYLIDNWINSNLPGRGDGWNSYTLSLRIRNWIWIFRTCPSFINQKRVYSLWYQICWLRNHPEECHGGNHWIENLITLVIGSLQFNEVRSKEIYRYSLYKLKNELENQILLDGGHEERSASYHLLILDRLVELGCVLDSVNGYRPIWLLKSIESMNKWLKITSISNKRLPQFNDYSIDSNLDLNIVISFADSYLNKTNYLSKGFRSKLLSNYPKDTHIETSCLKPNTIEIPSIVDLKETGWVLLRPDKNWTLAFKSGKACPNHLPAHVHSDILSFDLFKNGIPIFVSAGTSEYGNSKRRFYERSGQAHNILQIGTRKYGNYNKINWIEGIDVWGSFRAGKKSMPTYRKSKQLKNGALYTSGIYDTYQRYEAFHKRSIQMRIDKSNNLIFLLKDIIKTENPIFIRQWWHLGVDADETLLEKIATQLIKNKNLKAEYINTYYSSELGKKVKRRSLSITGPISDKHTVLSVKLNIK</sequence>
<dbReference type="AlphaFoldDB" id="A2C1R1"/>
<dbReference type="PANTHER" id="PTHR39210">
    <property type="entry name" value="HEPARIN-SULFATE LYASE"/>
    <property type="match status" value="1"/>
</dbReference>
<feature type="domain" description="Heparinase II/III-like C-terminal" evidence="5">
    <location>
        <begin position="361"/>
        <end position="544"/>
    </location>
</feature>
<protein>
    <submittedName>
        <fullName evidence="7">Uncharacterized protein</fullName>
    </submittedName>
</protein>
<feature type="domain" description="Heparin-sulfate lyase N-terminal" evidence="6">
    <location>
        <begin position="181"/>
        <end position="307"/>
    </location>
</feature>
<dbReference type="EMBL" id="CP000553">
    <property type="protein sequence ID" value="ABM75421.1"/>
    <property type="molecule type" value="Genomic_DNA"/>
</dbReference>
<comment type="subcellular location">
    <subcellularLocation>
        <location evidence="1">Periplasm</location>
    </subcellularLocation>
</comment>
<dbReference type="Proteomes" id="UP000002592">
    <property type="component" value="Chromosome"/>
</dbReference>
<organism evidence="7 8">
    <name type="scientific">Prochlorococcus marinus (strain NATL1A)</name>
    <dbReference type="NCBI Taxonomy" id="167555"/>
    <lineage>
        <taxon>Bacteria</taxon>
        <taxon>Bacillati</taxon>
        <taxon>Cyanobacteriota</taxon>
        <taxon>Cyanophyceae</taxon>
        <taxon>Synechococcales</taxon>
        <taxon>Prochlorococcaceae</taxon>
        <taxon>Prochlorococcus</taxon>
    </lineage>
</organism>
<keyword evidence="3" id="KW-0574">Periplasm</keyword>
<evidence type="ECO:0000313" key="8">
    <source>
        <dbReference type="Proteomes" id="UP000002592"/>
    </source>
</evidence>
<keyword evidence="4" id="KW-0456">Lyase</keyword>
<evidence type="ECO:0000259" key="6">
    <source>
        <dbReference type="Pfam" id="PF16889"/>
    </source>
</evidence>
<dbReference type="Gene3D" id="1.50.10.100">
    <property type="entry name" value="Chondroitin AC/alginate lyase"/>
    <property type="match status" value="1"/>
</dbReference>
<dbReference type="RefSeq" id="WP_011823566.1">
    <property type="nucleotide sequence ID" value="NC_008819.1"/>
</dbReference>
<gene>
    <name evidence="7" type="ordered locus">NATL1_08631</name>
</gene>
<dbReference type="Pfam" id="PF07940">
    <property type="entry name" value="Hepar_II_III_C"/>
    <property type="match status" value="1"/>
</dbReference>
<evidence type="ECO:0000256" key="3">
    <source>
        <dbReference type="ARBA" id="ARBA00022764"/>
    </source>
</evidence>
<dbReference type="eggNOG" id="COG5360">
    <property type="taxonomic scope" value="Bacteria"/>
</dbReference>